<sequence length="172" mass="19097">MPTCSFFSPSSAIRPSPSPSPSLHRALWVIIAACKTTSSRPLFAGIGHSCRACTQILRSVRMYACTHVRMYASMYGGVAMKLCVYKGRLSWLRPAIQLHNGRKKNSRKRSPNDGYLDDLAVWAFRWEIVCVCARMYLIVYGYKWSNASVYPVATVVSSGSCNGCLSHCICSI</sequence>
<feature type="region of interest" description="Disordered" evidence="1">
    <location>
        <begin position="1"/>
        <end position="20"/>
    </location>
</feature>
<dbReference type="EMBL" id="CP007174">
    <property type="protein sequence ID" value="AIF82347.1"/>
    <property type="molecule type" value="Genomic_DNA"/>
</dbReference>
<gene>
    <name evidence="2" type="ORF">NTE_00265</name>
</gene>
<protein>
    <submittedName>
        <fullName evidence="2">Uncharacterized protein</fullName>
    </submittedName>
</protein>
<dbReference type="STRING" id="1459636.NTE_00265"/>
<keyword evidence="3" id="KW-1185">Reference proteome</keyword>
<evidence type="ECO:0000256" key="1">
    <source>
        <dbReference type="SAM" id="MobiDB-lite"/>
    </source>
</evidence>
<accession>A0A075MNG4</accession>
<dbReference type="HOGENOM" id="CLU_1551747_0_0_2"/>
<dbReference type="Proteomes" id="UP000028194">
    <property type="component" value="Chromosome"/>
</dbReference>
<organism evidence="2 3">
    <name type="scientific">Candidatus Nitrososphaera evergladensis SR1</name>
    <dbReference type="NCBI Taxonomy" id="1459636"/>
    <lineage>
        <taxon>Archaea</taxon>
        <taxon>Nitrososphaerota</taxon>
        <taxon>Nitrososphaeria</taxon>
        <taxon>Nitrososphaerales</taxon>
        <taxon>Nitrososphaeraceae</taxon>
        <taxon>Nitrososphaera</taxon>
    </lineage>
</organism>
<dbReference type="KEGG" id="nev:NTE_00265"/>
<proteinExistence type="predicted"/>
<evidence type="ECO:0000313" key="3">
    <source>
        <dbReference type="Proteomes" id="UP000028194"/>
    </source>
</evidence>
<evidence type="ECO:0000313" key="2">
    <source>
        <dbReference type="EMBL" id="AIF82347.1"/>
    </source>
</evidence>
<name>A0A075MNG4_9ARCH</name>
<reference evidence="2 3" key="1">
    <citation type="journal article" date="2014" name="PLoS ONE">
        <title>Genome Sequence of Candidatus Nitrososphaera evergladensis from Group I.1b Enriched from Everglades Soil Reveals Novel Genomic Features of the Ammonia-Oxidizing Archaea.</title>
        <authorList>
            <person name="Zhalnina K.V."/>
            <person name="Dias R."/>
            <person name="Leonard M.T."/>
            <person name="Dorr de Quadros P."/>
            <person name="Camargo F.A."/>
            <person name="Drew J.C."/>
            <person name="Farmerie W.G."/>
            <person name="Daroub S.H."/>
            <person name="Triplett E.W."/>
        </authorList>
    </citation>
    <scope>NUCLEOTIDE SEQUENCE [LARGE SCALE GENOMIC DNA]</scope>
    <source>
        <strain evidence="2 3">SR1</strain>
    </source>
</reference>
<feature type="compositionally biased region" description="Low complexity" evidence="1">
    <location>
        <begin position="1"/>
        <end position="15"/>
    </location>
</feature>
<dbReference type="AlphaFoldDB" id="A0A075MNG4"/>